<protein>
    <recommendedName>
        <fullName evidence="2">Decapping nuclease</fullName>
        <ecNumber evidence="2">3.6.1.-</ecNumber>
    </recommendedName>
</protein>
<keyword evidence="2" id="KW-0540">Nuclease</keyword>
<comment type="cofactor">
    <cofactor evidence="2">
        <name>a divalent metal cation</name>
        <dbReference type="ChEBI" id="CHEBI:60240"/>
    </cofactor>
</comment>
<dbReference type="AlphaFoldDB" id="A0AAV5V1V7"/>
<comment type="similarity">
    <text evidence="1 2">Belongs to the DXO/Dom3Z family.</text>
</comment>
<dbReference type="GO" id="GO:0005829">
    <property type="term" value="C:cytosol"/>
    <property type="evidence" value="ECO:0007669"/>
    <property type="project" value="TreeGrafter"/>
</dbReference>
<feature type="domain" description="RAI1-like" evidence="3">
    <location>
        <begin position="17"/>
        <end position="328"/>
    </location>
</feature>
<organism evidence="4 5">
    <name type="scientific">Pristionchus fissidentatus</name>
    <dbReference type="NCBI Taxonomy" id="1538716"/>
    <lineage>
        <taxon>Eukaryota</taxon>
        <taxon>Metazoa</taxon>
        <taxon>Ecdysozoa</taxon>
        <taxon>Nematoda</taxon>
        <taxon>Chromadorea</taxon>
        <taxon>Rhabditida</taxon>
        <taxon>Rhabditina</taxon>
        <taxon>Diplogasteromorpha</taxon>
        <taxon>Diplogasteroidea</taxon>
        <taxon>Neodiplogasteridae</taxon>
        <taxon>Pristionchus</taxon>
    </lineage>
</organism>
<dbReference type="GO" id="GO:0004518">
    <property type="term" value="F:nuclease activity"/>
    <property type="evidence" value="ECO:0007669"/>
    <property type="project" value="UniProtKB-KW"/>
</dbReference>
<dbReference type="Pfam" id="PF08652">
    <property type="entry name" value="RAI1"/>
    <property type="match status" value="1"/>
</dbReference>
<comment type="function">
    <text evidence="2">Decapping enzyme for NAD-capped RNAs: specifically hydrolyzes the nicotinamide adenine dinucleotide (NAD) cap from a subset of RNAs by removing the entire NAD moiety from the 5'-end of an NAD-capped RNA.</text>
</comment>
<dbReference type="GO" id="GO:0110155">
    <property type="term" value="P:NAD-cap decapping"/>
    <property type="evidence" value="ECO:0007669"/>
    <property type="project" value="TreeGrafter"/>
</dbReference>
<dbReference type="GO" id="GO:0046872">
    <property type="term" value="F:metal ion binding"/>
    <property type="evidence" value="ECO:0007669"/>
    <property type="project" value="UniProtKB-KW"/>
</dbReference>
<gene>
    <name evidence="4" type="ORF">PFISCL1PPCAC_4613</name>
</gene>
<evidence type="ECO:0000313" key="5">
    <source>
        <dbReference type="Proteomes" id="UP001432322"/>
    </source>
</evidence>
<sequence>MEVRIKLFARNGTKLTEPEQIGEYSSHASSSISCDRLNLRHLKEFDKKAKTNFNLDVGFETWIPKEPEDYCNDLREIQQWALAANGDTSSTAKEALGGADLVCVRGALTTIAVTPYNVDAGWRMVAVRVRGVIYLHDCATRDGTRFAKASGRLAHLMYWGFKFEQYLTTDAENNGDTSSPIDCRETFHAVFKTNLVRRGRETQLRLVYTAEMDAVDQSNRYVELKTMGEKMGDKFWQYKAHKWWMQATLSGIDRIVIGHRNPSSGVVTKLANMGTAQLSSNRKTDVMMTFLSTVLSEVEERLPEGEDYGSVQIRYDPEEERVYFEQAREQDTNLWIDEFRKLI</sequence>
<comment type="subcellular location">
    <subcellularLocation>
        <location evidence="2">Nucleus</location>
    </subcellularLocation>
</comment>
<dbReference type="PANTHER" id="PTHR12395:SF9">
    <property type="entry name" value="DECAPPING AND EXORIBONUCLEASE PROTEIN"/>
    <property type="match status" value="1"/>
</dbReference>
<evidence type="ECO:0000259" key="3">
    <source>
        <dbReference type="Pfam" id="PF08652"/>
    </source>
</evidence>
<dbReference type="EMBL" id="BTSY01000002">
    <property type="protein sequence ID" value="GMT13316.1"/>
    <property type="molecule type" value="Genomic_DNA"/>
</dbReference>
<dbReference type="PROSITE" id="PS51257">
    <property type="entry name" value="PROKAR_LIPOPROTEIN"/>
    <property type="match status" value="1"/>
</dbReference>
<keyword evidence="2" id="KW-0378">Hydrolase</keyword>
<name>A0AAV5V1V7_9BILA</name>
<dbReference type="GO" id="GO:0000166">
    <property type="term" value="F:nucleotide binding"/>
    <property type="evidence" value="ECO:0007669"/>
    <property type="project" value="UniProtKB-KW"/>
</dbReference>
<reference evidence="4" key="1">
    <citation type="submission" date="2023-10" db="EMBL/GenBank/DDBJ databases">
        <title>Genome assembly of Pristionchus species.</title>
        <authorList>
            <person name="Yoshida K."/>
            <person name="Sommer R.J."/>
        </authorList>
    </citation>
    <scope>NUCLEOTIDE SEQUENCE</scope>
    <source>
        <strain evidence="4">RS5133</strain>
    </source>
</reference>
<dbReference type="PANTHER" id="PTHR12395">
    <property type="entry name" value="DOM-3 RELATED"/>
    <property type="match status" value="1"/>
</dbReference>
<keyword evidence="5" id="KW-1185">Reference proteome</keyword>
<proteinExistence type="inferred from homology"/>
<keyword evidence="2" id="KW-0479">Metal-binding</keyword>
<dbReference type="GO" id="GO:0005634">
    <property type="term" value="C:nucleus"/>
    <property type="evidence" value="ECO:0007669"/>
    <property type="project" value="UniProtKB-SubCell"/>
</dbReference>
<dbReference type="GO" id="GO:0000956">
    <property type="term" value="P:nuclear-transcribed mRNA catabolic process"/>
    <property type="evidence" value="ECO:0007669"/>
    <property type="project" value="TreeGrafter"/>
</dbReference>
<keyword evidence="2" id="KW-0547">Nucleotide-binding</keyword>
<keyword evidence="2" id="KW-0694">RNA-binding</keyword>
<dbReference type="InterPro" id="IPR013961">
    <property type="entry name" value="RAI1"/>
</dbReference>
<dbReference type="GO" id="GO:0034353">
    <property type="term" value="F:mRNA 5'-diphosphatase activity"/>
    <property type="evidence" value="ECO:0007669"/>
    <property type="project" value="TreeGrafter"/>
</dbReference>
<evidence type="ECO:0000256" key="2">
    <source>
        <dbReference type="RuleBase" id="RU367113"/>
    </source>
</evidence>
<keyword evidence="2" id="KW-0539">Nucleus</keyword>
<dbReference type="EC" id="3.6.1.-" evidence="2"/>
<dbReference type="GO" id="GO:0003723">
    <property type="term" value="F:RNA binding"/>
    <property type="evidence" value="ECO:0007669"/>
    <property type="project" value="UniProtKB-KW"/>
</dbReference>
<dbReference type="InterPro" id="IPR039039">
    <property type="entry name" value="RAI1-like_fam"/>
</dbReference>
<evidence type="ECO:0000313" key="4">
    <source>
        <dbReference type="EMBL" id="GMT13316.1"/>
    </source>
</evidence>
<comment type="caution">
    <text evidence="4">The sequence shown here is derived from an EMBL/GenBank/DDBJ whole genome shotgun (WGS) entry which is preliminary data.</text>
</comment>
<dbReference type="Proteomes" id="UP001432322">
    <property type="component" value="Unassembled WGS sequence"/>
</dbReference>
<accession>A0AAV5V1V7</accession>
<evidence type="ECO:0000256" key="1">
    <source>
        <dbReference type="ARBA" id="ARBA00006562"/>
    </source>
</evidence>